<name>A0A078GEE2_BRANA</name>
<dbReference type="EMBL" id="LK032144">
    <property type="protein sequence ID" value="CDY23482.1"/>
    <property type="molecule type" value="Genomic_DNA"/>
</dbReference>
<organism evidence="1 2">
    <name type="scientific">Brassica napus</name>
    <name type="common">Rape</name>
    <dbReference type="NCBI Taxonomy" id="3708"/>
    <lineage>
        <taxon>Eukaryota</taxon>
        <taxon>Viridiplantae</taxon>
        <taxon>Streptophyta</taxon>
        <taxon>Embryophyta</taxon>
        <taxon>Tracheophyta</taxon>
        <taxon>Spermatophyta</taxon>
        <taxon>Magnoliopsida</taxon>
        <taxon>eudicotyledons</taxon>
        <taxon>Gunneridae</taxon>
        <taxon>Pentapetalae</taxon>
        <taxon>rosids</taxon>
        <taxon>malvids</taxon>
        <taxon>Brassicales</taxon>
        <taxon>Brassicaceae</taxon>
        <taxon>Brassiceae</taxon>
        <taxon>Brassica</taxon>
    </lineage>
</organism>
<dbReference type="Proteomes" id="UP000028999">
    <property type="component" value="Unassembled WGS sequence"/>
</dbReference>
<sequence length="55" mass="6467">MLLLDEKITEFFCTTKVTGIKTSKRWCYIGCSKCTKRFQREISSFTCVLCDMWVS</sequence>
<dbReference type="AlphaFoldDB" id="A0A078GEE2"/>
<keyword evidence="2" id="KW-1185">Reference proteome</keyword>
<dbReference type="PaxDb" id="3708-A0A078GEE2"/>
<evidence type="ECO:0000313" key="1">
    <source>
        <dbReference type="EMBL" id="CDY23482.1"/>
    </source>
</evidence>
<dbReference type="Gramene" id="CDY23482">
    <property type="protein sequence ID" value="CDY23482"/>
    <property type="gene ID" value="GSBRNA2T00022108001"/>
</dbReference>
<gene>
    <name evidence="1" type="primary">BnaC06g24510D</name>
    <name evidence="1" type="ORF">GSBRNA2T00022108001</name>
</gene>
<reference evidence="1 2" key="1">
    <citation type="journal article" date="2014" name="Science">
        <title>Plant genetics. Early allopolyploid evolution in the post-Neolithic Brassica napus oilseed genome.</title>
        <authorList>
            <person name="Chalhoub B."/>
            <person name="Denoeud F."/>
            <person name="Liu S."/>
            <person name="Parkin I.A."/>
            <person name="Tang H."/>
            <person name="Wang X."/>
            <person name="Chiquet J."/>
            <person name="Belcram H."/>
            <person name="Tong C."/>
            <person name="Samans B."/>
            <person name="Correa M."/>
            <person name="Da Silva C."/>
            <person name="Just J."/>
            <person name="Falentin C."/>
            <person name="Koh C.S."/>
            <person name="Le Clainche I."/>
            <person name="Bernard M."/>
            <person name="Bento P."/>
            <person name="Noel B."/>
            <person name="Labadie K."/>
            <person name="Alberti A."/>
            <person name="Charles M."/>
            <person name="Arnaud D."/>
            <person name="Guo H."/>
            <person name="Daviaud C."/>
            <person name="Alamery S."/>
            <person name="Jabbari K."/>
            <person name="Zhao M."/>
            <person name="Edger P.P."/>
            <person name="Chelaifa H."/>
            <person name="Tack D."/>
            <person name="Lassalle G."/>
            <person name="Mestiri I."/>
            <person name="Schnel N."/>
            <person name="Le Paslier M.C."/>
            <person name="Fan G."/>
            <person name="Renault V."/>
            <person name="Bayer P.E."/>
            <person name="Golicz A.A."/>
            <person name="Manoli S."/>
            <person name="Lee T.H."/>
            <person name="Thi V.H."/>
            <person name="Chalabi S."/>
            <person name="Hu Q."/>
            <person name="Fan C."/>
            <person name="Tollenaere R."/>
            <person name="Lu Y."/>
            <person name="Battail C."/>
            <person name="Shen J."/>
            <person name="Sidebottom C.H."/>
            <person name="Wang X."/>
            <person name="Canaguier A."/>
            <person name="Chauveau A."/>
            <person name="Berard A."/>
            <person name="Deniot G."/>
            <person name="Guan M."/>
            <person name="Liu Z."/>
            <person name="Sun F."/>
            <person name="Lim Y.P."/>
            <person name="Lyons E."/>
            <person name="Town C.D."/>
            <person name="Bancroft I."/>
            <person name="Wang X."/>
            <person name="Meng J."/>
            <person name="Ma J."/>
            <person name="Pires J.C."/>
            <person name="King G.J."/>
            <person name="Brunel D."/>
            <person name="Delourme R."/>
            <person name="Renard M."/>
            <person name="Aury J.M."/>
            <person name="Adams K.L."/>
            <person name="Batley J."/>
            <person name="Snowdon R.J."/>
            <person name="Tost J."/>
            <person name="Edwards D."/>
            <person name="Zhou Y."/>
            <person name="Hua W."/>
            <person name="Sharpe A.G."/>
            <person name="Paterson A.H."/>
            <person name="Guan C."/>
            <person name="Wincker P."/>
        </authorList>
    </citation>
    <scope>NUCLEOTIDE SEQUENCE [LARGE SCALE GENOMIC DNA]</scope>
    <source>
        <strain evidence="2">cv. Darmor-bzh</strain>
    </source>
</reference>
<proteinExistence type="predicted"/>
<accession>A0A078GEE2</accession>
<protein>
    <submittedName>
        <fullName evidence="1">BnaC06g24510D protein</fullName>
    </submittedName>
</protein>
<evidence type="ECO:0000313" key="2">
    <source>
        <dbReference type="Proteomes" id="UP000028999"/>
    </source>
</evidence>